<gene>
    <name evidence="1" type="ORF">G9C98_001136</name>
</gene>
<reference evidence="1" key="2">
    <citation type="submission" date="2021-04" db="EMBL/GenBank/DDBJ databases">
        <title>Genome-wide patterns of bracovirus chromosomal integration into multiple host tissues during parasitism.</title>
        <authorList>
            <person name="Chebbi M.A.C."/>
        </authorList>
    </citation>
    <scope>NUCLEOTIDE SEQUENCE</scope>
    <source>
        <tissue evidence="1">Whole body</tissue>
    </source>
</reference>
<proteinExistence type="predicted"/>
<dbReference type="EMBL" id="JAAOIC020000054">
    <property type="protein sequence ID" value="KAG8035708.1"/>
    <property type="molecule type" value="Genomic_DNA"/>
</dbReference>
<evidence type="ECO:0000313" key="1">
    <source>
        <dbReference type="EMBL" id="KAG8035708.1"/>
    </source>
</evidence>
<dbReference type="OrthoDB" id="2789670at2759"/>
<name>A0A8J5R1D7_9HYME</name>
<sequence length="33" mass="3924">MLRDIELIKSMTVKNFKYFVNHSEPLDTDDNPI</sequence>
<dbReference type="Proteomes" id="UP000729913">
    <property type="component" value="Unassembled WGS sequence"/>
</dbReference>
<comment type="caution">
    <text evidence="1">The sequence shown here is derived from an EMBL/GenBank/DDBJ whole genome shotgun (WGS) entry which is preliminary data.</text>
</comment>
<feature type="non-terminal residue" evidence="1">
    <location>
        <position position="33"/>
    </location>
</feature>
<protein>
    <submittedName>
        <fullName evidence="1">Uncharacterized protein</fullName>
    </submittedName>
</protein>
<accession>A0A8J5R1D7</accession>
<organism evidence="1 2">
    <name type="scientific">Cotesia typhae</name>
    <dbReference type="NCBI Taxonomy" id="2053667"/>
    <lineage>
        <taxon>Eukaryota</taxon>
        <taxon>Metazoa</taxon>
        <taxon>Ecdysozoa</taxon>
        <taxon>Arthropoda</taxon>
        <taxon>Hexapoda</taxon>
        <taxon>Insecta</taxon>
        <taxon>Pterygota</taxon>
        <taxon>Neoptera</taxon>
        <taxon>Endopterygota</taxon>
        <taxon>Hymenoptera</taxon>
        <taxon>Apocrita</taxon>
        <taxon>Ichneumonoidea</taxon>
        <taxon>Braconidae</taxon>
        <taxon>Microgastrinae</taxon>
        <taxon>Cotesia</taxon>
    </lineage>
</organism>
<reference evidence="1" key="1">
    <citation type="submission" date="2020-03" db="EMBL/GenBank/DDBJ databases">
        <authorList>
            <person name="Chebbi M.A."/>
            <person name="Drezen J.M."/>
        </authorList>
    </citation>
    <scope>NUCLEOTIDE SEQUENCE</scope>
    <source>
        <tissue evidence="1">Whole body</tissue>
    </source>
</reference>
<evidence type="ECO:0000313" key="2">
    <source>
        <dbReference type="Proteomes" id="UP000729913"/>
    </source>
</evidence>
<keyword evidence="2" id="KW-1185">Reference proteome</keyword>
<dbReference type="AlphaFoldDB" id="A0A8J5R1D7"/>